<accession>A0A3M7Q2Z5</accession>
<dbReference type="EMBL" id="REGN01007598">
    <property type="protein sequence ID" value="RNA05810.1"/>
    <property type="molecule type" value="Genomic_DNA"/>
</dbReference>
<evidence type="ECO:0000313" key="2">
    <source>
        <dbReference type="EMBL" id="RNA05810.1"/>
    </source>
</evidence>
<protein>
    <submittedName>
        <fullName evidence="2">Uncharacterized protein</fullName>
    </submittedName>
</protein>
<sequence>MDIKKDCIFFIYISELFLALFNSLSPFKFVGLLCMKNLFNKMIKKDLVIRTKKAQSLGFEVIHSTSIKYSQNYHIFGSKSILTRHLWSQRK</sequence>
<dbReference type="AlphaFoldDB" id="A0A3M7Q2Z5"/>
<dbReference type="Proteomes" id="UP000276133">
    <property type="component" value="Unassembled WGS sequence"/>
</dbReference>
<proteinExistence type="predicted"/>
<keyword evidence="1" id="KW-0472">Membrane</keyword>
<reference evidence="2 3" key="1">
    <citation type="journal article" date="2018" name="Sci. Rep.">
        <title>Genomic signatures of local adaptation to the degree of environmental predictability in rotifers.</title>
        <authorList>
            <person name="Franch-Gras L."/>
            <person name="Hahn C."/>
            <person name="Garcia-Roger E.M."/>
            <person name="Carmona M.J."/>
            <person name="Serra M."/>
            <person name="Gomez A."/>
        </authorList>
    </citation>
    <scope>NUCLEOTIDE SEQUENCE [LARGE SCALE GENOMIC DNA]</scope>
    <source>
        <strain evidence="2">HYR1</strain>
    </source>
</reference>
<organism evidence="2 3">
    <name type="scientific">Brachionus plicatilis</name>
    <name type="common">Marine rotifer</name>
    <name type="synonym">Brachionus muelleri</name>
    <dbReference type="NCBI Taxonomy" id="10195"/>
    <lineage>
        <taxon>Eukaryota</taxon>
        <taxon>Metazoa</taxon>
        <taxon>Spiralia</taxon>
        <taxon>Gnathifera</taxon>
        <taxon>Rotifera</taxon>
        <taxon>Eurotatoria</taxon>
        <taxon>Monogononta</taxon>
        <taxon>Pseudotrocha</taxon>
        <taxon>Ploima</taxon>
        <taxon>Brachionidae</taxon>
        <taxon>Brachionus</taxon>
    </lineage>
</organism>
<keyword evidence="1" id="KW-0812">Transmembrane</keyword>
<evidence type="ECO:0000256" key="1">
    <source>
        <dbReference type="SAM" id="Phobius"/>
    </source>
</evidence>
<comment type="caution">
    <text evidence="2">The sequence shown here is derived from an EMBL/GenBank/DDBJ whole genome shotgun (WGS) entry which is preliminary data.</text>
</comment>
<keyword evidence="3" id="KW-1185">Reference proteome</keyword>
<feature type="transmembrane region" description="Helical" evidence="1">
    <location>
        <begin position="12"/>
        <end position="35"/>
    </location>
</feature>
<gene>
    <name evidence="2" type="ORF">BpHYR1_015258</name>
</gene>
<name>A0A3M7Q2Z5_BRAPC</name>
<evidence type="ECO:0000313" key="3">
    <source>
        <dbReference type="Proteomes" id="UP000276133"/>
    </source>
</evidence>
<keyword evidence="1" id="KW-1133">Transmembrane helix</keyword>